<protein>
    <submittedName>
        <fullName evidence="2">Uncharacterized protein</fullName>
    </submittedName>
</protein>
<keyword evidence="1" id="KW-0472">Membrane</keyword>
<sequence length="140" mass="15354">MKRFWPWIYLALFAAAFLGGLPIFGKAQGHTNVDWVFVTVSFLGLLAFPSLAVGYARSRTTTRLLTASFSRGFRGGWWVDPLQCLRVTSLLLGGMFLGSLFTLPHATSQGVMIVWWYAAMAFGLTAGELVALKVFRGSVA</sequence>
<organism evidence="2 3">
    <name type="scientific">Rhodanobacter hydrolyticus</name>
    <dbReference type="NCBI Taxonomy" id="2250595"/>
    <lineage>
        <taxon>Bacteria</taxon>
        <taxon>Pseudomonadati</taxon>
        <taxon>Pseudomonadota</taxon>
        <taxon>Gammaproteobacteria</taxon>
        <taxon>Lysobacterales</taxon>
        <taxon>Rhodanobacteraceae</taxon>
        <taxon>Rhodanobacter</taxon>
    </lineage>
</organism>
<keyword evidence="1" id="KW-0812">Transmembrane</keyword>
<gene>
    <name evidence="2" type="ORF">ISP25_13855</name>
</gene>
<feature type="transmembrane region" description="Helical" evidence="1">
    <location>
        <begin position="113"/>
        <end position="135"/>
    </location>
</feature>
<keyword evidence="1" id="KW-1133">Transmembrane helix</keyword>
<evidence type="ECO:0000313" key="3">
    <source>
        <dbReference type="Proteomes" id="UP001620339"/>
    </source>
</evidence>
<feature type="transmembrane region" description="Helical" evidence="1">
    <location>
        <begin position="35"/>
        <end position="56"/>
    </location>
</feature>
<accession>A0ABW8JAK9</accession>
<dbReference type="RefSeq" id="WP_404614700.1">
    <property type="nucleotide sequence ID" value="NZ_JADIKK010000008.1"/>
</dbReference>
<feature type="transmembrane region" description="Helical" evidence="1">
    <location>
        <begin position="77"/>
        <end position="101"/>
    </location>
</feature>
<reference evidence="2 3" key="1">
    <citation type="submission" date="2020-10" db="EMBL/GenBank/DDBJ databases">
        <title>Phylogeny of dyella-like bacteria.</title>
        <authorList>
            <person name="Fu J."/>
        </authorList>
    </citation>
    <scope>NUCLEOTIDE SEQUENCE [LARGE SCALE GENOMIC DNA]</scope>
    <source>
        <strain evidence="2 3">KACC 19113</strain>
    </source>
</reference>
<name>A0ABW8JAK9_9GAMM</name>
<evidence type="ECO:0000313" key="2">
    <source>
        <dbReference type="EMBL" id="MFK2878161.1"/>
    </source>
</evidence>
<dbReference type="Proteomes" id="UP001620339">
    <property type="component" value="Unassembled WGS sequence"/>
</dbReference>
<dbReference type="EMBL" id="JADIKK010000008">
    <property type="protein sequence ID" value="MFK2878161.1"/>
    <property type="molecule type" value="Genomic_DNA"/>
</dbReference>
<comment type="caution">
    <text evidence="2">The sequence shown here is derived from an EMBL/GenBank/DDBJ whole genome shotgun (WGS) entry which is preliminary data.</text>
</comment>
<evidence type="ECO:0000256" key="1">
    <source>
        <dbReference type="SAM" id="Phobius"/>
    </source>
</evidence>
<keyword evidence="3" id="KW-1185">Reference proteome</keyword>
<proteinExistence type="predicted"/>